<organism evidence="2 3">
    <name type="scientific">Winogradskya humida</name>
    <dbReference type="NCBI Taxonomy" id="113566"/>
    <lineage>
        <taxon>Bacteria</taxon>
        <taxon>Bacillati</taxon>
        <taxon>Actinomycetota</taxon>
        <taxon>Actinomycetes</taxon>
        <taxon>Micromonosporales</taxon>
        <taxon>Micromonosporaceae</taxon>
        <taxon>Winogradskya</taxon>
    </lineage>
</organism>
<feature type="compositionally biased region" description="Acidic residues" evidence="1">
    <location>
        <begin position="32"/>
        <end position="48"/>
    </location>
</feature>
<evidence type="ECO:0000256" key="1">
    <source>
        <dbReference type="SAM" id="MobiDB-lite"/>
    </source>
</evidence>
<feature type="compositionally biased region" description="Basic and acidic residues" evidence="1">
    <location>
        <begin position="1"/>
        <end position="22"/>
    </location>
</feature>
<protein>
    <submittedName>
        <fullName evidence="2">Uncharacterized protein</fullName>
    </submittedName>
</protein>
<accession>A0ABQ3ZNU1</accession>
<proteinExistence type="predicted"/>
<dbReference type="Proteomes" id="UP000603200">
    <property type="component" value="Unassembled WGS sequence"/>
</dbReference>
<dbReference type="EMBL" id="BOMN01000040">
    <property type="protein sequence ID" value="GIE20250.1"/>
    <property type="molecule type" value="Genomic_DNA"/>
</dbReference>
<comment type="caution">
    <text evidence="2">The sequence shown here is derived from an EMBL/GenBank/DDBJ whole genome shotgun (WGS) entry which is preliminary data.</text>
</comment>
<reference evidence="2 3" key="1">
    <citation type="submission" date="2021-01" db="EMBL/GenBank/DDBJ databases">
        <title>Whole genome shotgun sequence of Actinoplanes humidus NBRC 14915.</title>
        <authorList>
            <person name="Komaki H."/>
            <person name="Tamura T."/>
        </authorList>
    </citation>
    <scope>NUCLEOTIDE SEQUENCE [LARGE SCALE GENOMIC DNA]</scope>
    <source>
        <strain evidence="2 3">NBRC 14915</strain>
    </source>
</reference>
<evidence type="ECO:0000313" key="2">
    <source>
        <dbReference type="EMBL" id="GIE20250.1"/>
    </source>
</evidence>
<name>A0ABQ3ZNU1_9ACTN</name>
<keyword evidence="3" id="KW-1185">Reference proteome</keyword>
<sequence>MRRFGNDRVEVTEVGRQDERAVPADLRLTATDEPEIDEPEIDEPEIDEPEGKRQSCPPIAGIRLRGRTALLRTVRPA</sequence>
<evidence type="ECO:0000313" key="3">
    <source>
        <dbReference type="Proteomes" id="UP000603200"/>
    </source>
</evidence>
<feature type="region of interest" description="Disordered" evidence="1">
    <location>
        <begin position="1"/>
        <end position="58"/>
    </location>
</feature>
<gene>
    <name evidence="2" type="ORF">Ahu01nite_033520</name>
</gene>